<dbReference type="Proteomes" id="UP001139028">
    <property type="component" value="Unassembled WGS sequence"/>
</dbReference>
<proteinExistence type="predicted"/>
<dbReference type="AlphaFoldDB" id="A0A9X2ES99"/>
<keyword evidence="2" id="KW-1185">Reference proteome</keyword>
<dbReference type="GO" id="GO:0015035">
    <property type="term" value="F:protein-disulfide reductase activity"/>
    <property type="evidence" value="ECO:0007669"/>
    <property type="project" value="InterPro"/>
</dbReference>
<dbReference type="Pfam" id="PF04134">
    <property type="entry name" value="DCC1-like"/>
    <property type="match status" value="1"/>
</dbReference>
<accession>A0A9X2ES99</accession>
<dbReference type="RefSeq" id="WP_252466283.1">
    <property type="nucleotide sequence ID" value="NZ_JALBWM010000035.1"/>
</dbReference>
<sequence length="121" mass="14159">MPPKIRVLYNSACPVCNAGITAQKKKSTACQIEWEDIHLDEEKARQLNAELEFVRERLHVVDTDGTVRVGYEAFIAIWENSPREQWKAKVSKLPGMRWCLNRLYNVFAKGLYLWNKALKHW</sequence>
<reference evidence="1" key="1">
    <citation type="journal article" date="2022" name="Arch. Microbiol.">
        <title>Microbulbifer okhotskensis sp. nov., isolated from a deep bottom sediment of the Okhotsk Sea.</title>
        <authorList>
            <person name="Romanenko L."/>
            <person name="Kurilenko V."/>
            <person name="Otstavnykh N."/>
            <person name="Velansky P."/>
            <person name="Isaeva M."/>
            <person name="Mikhailov V."/>
        </authorList>
    </citation>
    <scope>NUCLEOTIDE SEQUENCE</scope>
    <source>
        <strain evidence="1">OS29</strain>
    </source>
</reference>
<gene>
    <name evidence="1" type="ORF">MO867_10060</name>
</gene>
<comment type="caution">
    <text evidence="1">The sequence shown here is derived from an EMBL/GenBank/DDBJ whole genome shotgun (WGS) entry which is preliminary data.</text>
</comment>
<organism evidence="1 2">
    <name type="scientific">Microbulbifer okhotskensis</name>
    <dbReference type="NCBI Taxonomy" id="2926617"/>
    <lineage>
        <taxon>Bacteria</taxon>
        <taxon>Pseudomonadati</taxon>
        <taxon>Pseudomonadota</taxon>
        <taxon>Gammaproteobacteria</taxon>
        <taxon>Cellvibrionales</taxon>
        <taxon>Microbulbiferaceae</taxon>
        <taxon>Microbulbifer</taxon>
    </lineage>
</organism>
<evidence type="ECO:0000313" key="2">
    <source>
        <dbReference type="Proteomes" id="UP001139028"/>
    </source>
</evidence>
<evidence type="ECO:0000313" key="1">
    <source>
        <dbReference type="EMBL" id="MCO1334683.1"/>
    </source>
</evidence>
<dbReference type="EMBL" id="JALBWM010000035">
    <property type="protein sequence ID" value="MCO1334683.1"/>
    <property type="molecule type" value="Genomic_DNA"/>
</dbReference>
<dbReference type="InterPro" id="IPR007263">
    <property type="entry name" value="DCC1-like"/>
</dbReference>
<name>A0A9X2ES99_9GAMM</name>
<protein>
    <submittedName>
        <fullName evidence="1">DUF393 domain-containing protein</fullName>
    </submittedName>
</protein>